<proteinExistence type="predicted"/>
<evidence type="ECO:0000313" key="2">
    <source>
        <dbReference type="Proteomes" id="UP001055879"/>
    </source>
</evidence>
<reference evidence="2" key="1">
    <citation type="journal article" date="2022" name="Mol. Ecol. Resour.">
        <title>The genomes of chicory, endive, great burdock and yacon provide insights into Asteraceae palaeo-polyploidization history and plant inulin production.</title>
        <authorList>
            <person name="Fan W."/>
            <person name="Wang S."/>
            <person name="Wang H."/>
            <person name="Wang A."/>
            <person name="Jiang F."/>
            <person name="Liu H."/>
            <person name="Zhao H."/>
            <person name="Xu D."/>
            <person name="Zhang Y."/>
        </authorList>
    </citation>
    <scope>NUCLEOTIDE SEQUENCE [LARGE SCALE GENOMIC DNA]</scope>
    <source>
        <strain evidence="2">cv. Niubang</strain>
    </source>
</reference>
<protein>
    <submittedName>
        <fullName evidence="1">Uncharacterized protein</fullName>
    </submittedName>
</protein>
<organism evidence="1 2">
    <name type="scientific">Arctium lappa</name>
    <name type="common">Greater burdock</name>
    <name type="synonym">Lappa major</name>
    <dbReference type="NCBI Taxonomy" id="4217"/>
    <lineage>
        <taxon>Eukaryota</taxon>
        <taxon>Viridiplantae</taxon>
        <taxon>Streptophyta</taxon>
        <taxon>Embryophyta</taxon>
        <taxon>Tracheophyta</taxon>
        <taxon>Spermatophyta</taxon>
        <taxon>Magnoliopsida</taxon>
        <taxon>eudicotyledons</taxon>
        <taxon>Gunneridae</taxon>
        <taxon>Pentapetalae</taxon>
        <taxon>asterids</taxon>
        <taxon>campanulids</taxon>
        <taxon>Asterales</taxon>
        <taxon>Asteraceae</taxon>
        <taxon>Carduoideae</taxon>
        <taxon>Cardueae</taxon>
        <taxon>Arctiinae</taxon>
        <taxon>Arctium</taxon>
    </lineage>
</organism>
<gene>
    <name evidence="1" type="ORF">L6452_42182</name>
</gene>
<accession>A0ACB8XI11</accession>
<sequence length="139" mass="15085">MNEGGNEEVTPATPSTKAKAVSGNVGACGIRTDVAAHMQNLTGVDVNAHRARVVNQMQNSVKGNGMQYGEFTIMQRVMERSLTTTGSRTSAFDRLSRDNVDECLKFKGDDKIKMAFADIVGGKQQASLQFFPLEDNVRA</sequence>
<comment type="caution">
    <text evidence="1">The sequence shown here is derived from an EMBL/GenBank/DDBJ whole genome shotgun (WGS) entry which is preliminary data.</text>
</comment>
<dbReference type="Proteomes" id="UP001055879">
    <property type="component" value="Linkage Group LG17"/>
</dbReference>
<reference evidence="1 2" key="2">
    <citation type="journal article" date="2022" name="Mol. Ecol. Resour.">
        <title>The genomes of chicory, endive, great burdock and yacon provide insights into Asteraceae paleo-polyploidization history and plant inulin production.</title>
        <authorList>
            <person name="Fan W."/>
            <person name="Wang S."/>
            <person name="Wang H."/>
            <person name="Wang A."/>
            <person name="Jiang F."/>
            <person name="Liu H."/>
            <person name="Zhao H."/>
            <person name="Xu D."/>
            <person name="Zhang Y."/>
        </authorList>
    </citation>
    <scope>NUCLEOTIDE SEQUENCE [LARGE SCALE GENOMIC DNA]</scope>
    <source>
        <strain evidence="2">cv. Niubang</strain>
    </source>
</reference>
<dbReference type="EMBL" id="CM042063">
    <property type="protein sequence ID" value="KAI3667134.1"/>
    <property type="molecule type" value="Genomic_DNA"/>
</dbReference>
<name>A0ACB8XI11_ARCLA</name>
<keyword evidence="2" id="KW-1185">Reference proteome</keyword>
<evidence type="ECO:0000313" key="1">
    <source>
        <dbReference type="EMBL" id="KAI3667134.1"/>
    </source>
</evidence>